<dbReference type="OrthoDB" id="597531at2"/>
<evidence type="ECO:0008006" key="3">
    <source>
        <dbReference type="Google" id="ProtNLM"/>
    </source>
</evidence>
<dbReference type="EMBL" id="CP002829">
    <property type="protein sequence ID" value="AEH22918.1"/>
    <property type="molecule type" value="Genomic_DNA"/>
</dbReference>
<dbReference type="Gene3D" id="2.40.128.100">
    <property type="entry name" value="OPCA outer membrane adhesin/invasin"/>
    <property type="match status" value="1"/>
</dbReference>
<protein>
    <recommendedName>
        <fullName evidence="3">Outer membrane protein beta-barrel domain-containing protein</fullName>
    </recommendedName>
</protein>
<dbReference type="Proteomes" id="UP000006583">
    <property type="component" value="Chromosome"/>
</dbReference>
<accession>F8C4H1</accession>
<keyword evidence="2" id="KW-1185">Reference proteome</keyword>
<dbReference type="KEGG" id="top:TOPB45_0819"/>
<dbReference type="SUPFAM" id="SSF69917">
    <property type="entry name" value="OMPT-like"/>
    <property type="match status" value="1"/>
</dbReference>
<reference evidence="1 2" key="1">
    <citation type="journal article" date="2013" name="Genome Announc.">
        <title>Complete genome sequence of the hyperthermophilic sulfate-reducing bacterium Thermodesulfobacterium geofontis OPF15T.</title>
        <authorList>
            <person name="Elkins J.G."/>
            <person name="Hamilton-Brehm S.D."/>
            <person name="Lucas S."/>
            <person name="Han J."/>
            <person name="Lapidus A."/>
            <person name="Cheng J.F."/>
            <person name="Goodwin L.A."/>
            <person name="Pitluck S."/>
            <person name="Peters L."/>
            <person name="Mikhailova N."/>
            <person name="Davenport K.W."/>
            <person name="Detter J.C."/>
            <person name="Han C.S."/>
            <person name="Tapia R."/>
            <person name="Land M.L."/>
            <person name="Hauser L."/>
            <person name="Kyrpides N.C."/>
            <person name="Ivanova N.N."/>
            <person name="Pagani I."/>
            <person name="Bruce D."/>
            <person name="Woyke T."/>
            <person name="Cottingham R.W."/>
        </authorList>
    </citation>
    <scope>NUCLEOTIDE SEQUENCE [LARGE SCALE GENOMIC DNA]</scope>
    <source>
        <strain evidence="1 2">OPF15</strain>
    </source>
</reference>
<dbReference type="GO" id="GO:0004190">
    <property type="term" value="F:aspartic-type endopeptidase activity"/>
    <property type="evidence" value="ECO:0007669"/>
    <property type="project" value="InterPro"/>
</dbReference>
<dbReference type="InterPro" id="IPR020080">
    <property type="entry name" value="OM_adhesin/peptidase_omptin"/>
</dbReference>
<evidence type="ECO:0000313" key="2">
    <source>
        <dbReference type="Proteomes" id="UP000006583"/>
    </source>
</evidence>
<sequence length="264" mass="30329">MLSFLVVLWIFLSFSISYAFEYEVNLGPDVSYITYKEPGVMKERGWFYGIAGEGYLKYPLNKCWNLVSGLEAKYAWSRVDYSSDESGDMDGIKDRLFEVRLLLGAEWFPYKNISFMPYVGFGYRKLTDDSSGKETNLGASGYKRTIRYFYVPIGISGVYYINPNWKIKGYAEYDYFIRGKVKSYLSDVDPASYEDIKNTQDDGYGIRAGVSIVRNFKSFELSGGPYVKYWNIKESDISYDSLGNGWIEPKNHSTETGATLRITF</sequence>
<proteinExistence type="predicted"/>
<dbReference type="RefSeq" id="WP_013909616.1">
    <property type="nucleotide sequence ID" value="NC_015682.1"/>
</dbReference>
<dbReference type="PATRIC" id="fig|795359.3.peg.828"/>
<dbReference type="TCDB" id="1.B.65.1.3">
    <property type="family name" value="the outer membrane porin opca (opca) family"/>
</dbReference>
<dbReference type="eggNOG" id="ENOG50339EN">
    <property type="taxonomic scope" value="Bacteria"/>
</dbReference>
<organism evidence="1 2">
    <name type="scientific">Thermodesulfobacterium geofontis (strain OPF15)</name>
    <dbReference type="NCBI Taxonomy" id="795359"/>
    <lineage>
        <taxon>Bacteria</taxon>
        <taxon>Pseudomonadati</taxon>
        <taxon>Thermodesulfobacteriota</taxon>
        <taxon>Thermodesulfobacteria</taxon>
        <taxon>Thermodesulfobacteriales</taxon>
        <taxon>Thermodesulfobacteriaceae</taxon>
        <taxon>Thermodesulfobacterium</taxon>
    </lineage>
</organism>
<evidence type="ECO:0000313" key="1">
    <source>
        <dbReference type="EMBL" id="AEH22918.1"/>
    </source>
</evidence>
<gene>
    <name evidence="1" type="ordered locus">TOPB45_0819</name>
</gene>
<name>F8C4H1_THEGP</name>
<dbReference type="HOGENOM" id="CLU_083881_0_0_0"/>
<dbReference type="AlphaFoldDB" id="F8C4H1"/>